<gene>
    <name evidence="3" type="ORF">COCNU_12G007690</name>
</gene>
<reference evidence="3" key="2">
    <citation type="submission" date="2019-07" db="EMBL/GenBank/DDBJ databases">
        <authorList>
            <person name="Yang Y."/>
            <person name="Bocs S."/>
            <person name="Baudouin L."/>
        </authorList>
    </citation>
    <scope>NUCLEOTIDE SEQUENCE</scope>
    <source>
        <tissue evidence="3">Spear leaf of Hainan Tall coconut</tissue>
    </source>
</reference>
<name>A0A8K0IRU4_COCNU</name>
<evidence type="ECO:0000313" key="3">
    <source>
        <dbReference type="EMBL" id="KAG1365769.1"/>
    </source>
</evidence>
<evidence type="ECO:0000313" key="4">
    <source>
        <dbReference type="Proteomes" id="UP000797356"/>
    </source>
</evidence>
<dbReference type="SUPFAM" id="SSF57889">
    <property type="entry name" value="Cysteine-rich domain"/>
    <property type="match status" value="1"/>
</dbReference>
<accession>A0A8K0IRU4</accession>
<evidence type="ECO:0000259" key="2">
    <source>
        <dbReference type="Pfam" id="PF03107"/>
    </source>
</evidence>
<dbReference type="InterPro" id="IPR046349">
    <property type="entry name" value="C1-like_sf"/>
</dbReference>
<keyword evidence="4" id="KW-1185">Reference proteome</keyword>
<dbReference type="EMBL" id="CM017883">
    <property type="protein sequence ID" value="KAG1365769.1"/>
    <property type="molecule type" value="Genomic_DNA"/>
</dbReference>
<evidence type="ECO:0000256" key="1">
    <source>
        <dbReference type="ARBA" id="ARBA00022737"/>
    </source>
</evidence>
<reference evidence="3" key="1">
    <citation type="journal article" date="2017" name="Gigascience">
        <title>The genome draft of coconut (Cocos nucifera).</title>
        <authorList>
            <person name="Xiao Y."/>
            <person name="Xu P."/>
            <person name="Fan H."/>
            <person name="Baudouin L."/>
            <person name="Xia W."/>
            <person name="Bocs S."/>
            <person name="Xu J."/>
            <person name="Li Q."/>
            <person name="Guo A."/>
            <person name="Zhou L."/>
            <person name="Li J."/>
            <person name="Wu Y."/>
            <person name="Ma Z."/>
            <person name="Armero A."/>
            <person name="Issali A.E."/>
            <person name="Liu N."/>
            <person name="Peng M."/>
            <person name="Yang Y."/>
        </authorList>
    </citation>
    <scope>NUCLEOTIDE SEQUENCE</scope>
    <source>
        <tissue evidence="3">Spear leaf of Hainan Tall coconut</tissue>
    </source>
</reference>
<keyword evidence="1" id="KW-0677">Repeat</keyword>
<dbReference type="OrthoDB" id="664025at2759"/>
<organism evidence="3 4">
    <name type="scientific">Cocos nucifera</name>
    <name type="common">Coconut palm</name>
    <dbReference type="NCBI Taxonomy" id="13894"/>
    <lineage>
        <taxon>Eukaryota</taxon>
        <taxon>Viridiplantae</taxon>
        <taxon>Streptophyta</taxon>
        <taxon>Embryophyta</taxon>
        <taxon>Tracheophyta</taxon>
        <taxon>Spermatophyta</taxon>
        <taxon>Magnoliopsida</taxon>
        <taxon>Liliopsida</taxon>
        <taxon>Arecaceae</taxon>
        <taxon>Arecoideae</taxon>
        <taxon>Cocoseae</taxon>
        <taxon>Attaleinae</taxon>
        <taxon>Cocos</taxon>
    </lineage>
</organism>
<dbReference type="PANTHER" id="PTHR46477">
    <property type="entry name" value="CYSTEINE/HISTIDINE-RICH C1 DOMAIN FAMILY PROTEIN"/>
    <property type="match status" value="1"/>
</dbReference>
<dbReference type="Proteomes" id="UP000797356">
    <property type="component" value="Chromosome 12"/>
</dbReference>
<sequence length="230" mass="26424">MIYGEITHSGHPDQKLKLEIKERPYDCDGCKELGFGSRYACEKSCNFHLHKDCACPEDTITHPFFPGCTFHFLRSGEPNRFCDACGRDIKGYVYHCFGEGWDLHPSCASLPRVIEDGEMRLVLHREVTSKCYRCGKKELRKRARSWSYVSTCKGCHLHLACVKEILLENWEKEHLRDDGKLEGKAEREDGLALECTDSKLHIVLQKKKSQTGKLATFKKIPGKYWTHVVS</sequence>
<comment type="caution">
    <text evidence="3">The sequence shown here is derived from an EMBL/GenBank/DDBJ whole genome shotgun (WGS) entry which is preliminary data.</text>
</comment>
<dbReference type="AlphaFoldDB" id="A0A8K0IRU4"/>
<feature type="domain" description="DC1" evidence="2">
    <location>
        <begin position="10"/>
        <end position="54"/>
    </location>
</feature>
<dbReference type="PANTHER" id="PTHR46477:SF3">
    <property type="entry name" value="CYSTEINE_HISTIDINE-RICH C1 DOMAIN FAMILY PROTEIN"/>
    <property type="match status" value="1"/>
</dbReference>
<dbReference type="InterPro" id="IPR004146">
    <property type="entry name" value="DC1"/>
</dbReference>
<proteinExistence type="predicted"/>
<dbReference type="Pfam" id="PF03107">
    <property type="entry name" value="C1_2"/>
    <property type="match status" value="1"/>
</dbReference>
<protein>
    <recommendedName>
        <fullName evidence="2">DC1 domain-containing protein</fullName>
    </recommendedName>
</protein>